<organism evidence="1 2">
    <name type="scientific">Colletotrichum cuscutae</name>
    <dbReference type="NCBI Taxonomy" id="1209917"/>
    <lineage>
        <taxon>Eukaryota</taxon>
        <taxon>Fungi</taxon>
        <taxon>Dikarya</taxon>
        <taxon>Ascomycota</taxon>
        <taxon>Pezizomycotina</taxon>
        <taxon>Sordariomycetes</taxon>
        <taxon>Hypocreomycetidae</taxon>
        <taxon>Glomerellales</taxon>
        <taxon>Glomerellaceae</taxon>
        <taxon>Colletotrichum</taxon>
        <taxon>Colletotrichum acutatum species complex</taxon>
    </lineage>
</organism>
<protein>
    <submittedName>
        <fullName evidence="1">Uncharacterized protein</fullName>
    </submittedName>
</protein>
<dbReference type="EMBL" id="MPDP01000310">
    <property type="protein sequence ID" value="KAK1448217.1"/>
    <property type="molecule type" value="Genomic_DNA"/>
</dbReference>
<sequence length="91" mass="10586">MPAYATAPQESRLTQLHYTPVVTGLSFFATLQNFQMENVELDSTFTIYVTRLLIVAKTKIRWLRETFEKKPAHRRNDLRACLRGVPVRYVA</sequence>
<reference evidence="1" key="1">
    <citation type="submission" date="2016-11" db="EMBL/GenBank/DDBJ databases">
        <title>The genome sequence of Colletotrichum cuscutae.</title>
        <authorList>
            <person name="Baroncelli R."/>
        </authorList>
    </citation>
    <scope>NUCLEOTIDE SEQUENCE</scope>
    <source>
        <strain evidence="1">IMI 304802</strain>
    </source>
</reference>
<keyword evidence="2" id="KW-1185">Reference proteome</keyword>
<dbReference type="Proteomes" id="UP001239213">
    <property type="component" value="Unassembled WGS sequence"/>
</dbReference>
<name>A0AAI9U285_9PEZI</name>
<evidence type="ECO:0000313" key="2">
    <source>
        <dbReference type="Proteomes" id="UP001239213"/>
    </source>
</evidence>
<accession>A0AAI9U285</accession>
<proteinExistence type="predicted"/>
<dbReference type="AlphaFoldDB" id="A0AAI9U285"/>
<evidence type="ECO:0000313" key="1">
    <source>
        <dbReference type="EMBL" id="KAK1448217.1"/>
    </source>
</evidence>
<gene>
    <name evidence="1" type="ORF">CCUS01_11800</name>
</gene>
<comment type="caution">
    <text evidence="1">The sequence shown here is derived from an EMBL/GenBank/DDBJ whole genome shotgun (WGS) entry which is preliminary data.</text>
</comment>